<evidence type="ECO:0008006" key="5">
    <source>
        <dbReference type="Google" id="ProtNLM"/>
    </source>
</evidence>
<feature type="region of interest" description="Disordered" evidence="1">
    <location>
        <begin position="1"/>
        <end position="26"/>
    </location>
</feature>
<feature type="region of interest" description="Disordered" evidence="1">
    <location>
        <begin position="222"/>
        <end position="250"/>
    </location>
</feature>
<feature type="region of interest" description="Disordered" evidence="1">
    <location>
        <begin position="66"/>
        <end position="91"/>
    </location>
</feature>
<keyword evidence="4" id="KW-1185">Reference proteome</keyword>
<evidence type="ECO:0000313" key="3">
    <source>
        <dbReference type="EMBL" id="GAA3821490.1"/>
    </source>
</evidence>
<keyword evidence="2" id="KW-0812">Transmembrane</keyword>
<dbReference type="EMBL" id="BAABAH010000007">
    <property type="protein sequence ID" value="GAA3821490.1"/>
    <property type="molecule type" value="Genomic_DNA"/>
</dbReference>
<dbReference type="RefSeq" id="WP_344775665.1">
    <property type="nucleotide sequence ID" value="NZ_BAABAH010000007.1"/>
</dbReference>
<keyword evidence="2" id="KW-1133">Transmembrane helix</keyword>
<evidence type="ECO:0000313" key="4">
    <source>
        <dbReference type="Proteomes" id="UP001501821"/>
    </source>
</evidence>
<comment type="caution">
    <text evidence="3">The sequence shown here is derived from an EMBL/GenBank/DDBJ whole genome shotgun (WGS) entry which is preliminary data.</text>
</comment>
<feature type="compositionally biased region" description="Basic and acidic residues" evidence="1">
    <location>
        <begin position="1"/>
        <end position="15"/>
    </location>
</feature>
<keyword evidence="2" id="KW-0472">Membrane</keyword>
<protein>
    <recommendedName>
        <fullName evidence="5">Cytochrome c domain-containing protein</fullName>
    </recommendedName>
</protein>
<proteinExistence type="predicted"/>
<dbReference type="Proteomes" id="UP001501821">
    <property type="component" value="Unassembled WGS sequence"/>
</dbReference>
<gene>
    <name evidence="3" type="ORF">GCM10022242_23970</name>
</gene>
<feature type="transmembrane region" description="Helical" evidence="2">
    <location>
        <begin position="39"/>
        <end position="64"/>
    </location>
</feature>
<organism evidence="3 4">
    <name type="scientific">Nocardioides panacisoli</name>
    <dbReference type="NCBI Taxonomy" id="627624"/>
    <lineage>
        <taxon>Bacteria</taxon>
        <taxon>Bacillati</taxon>
        <taxon>Actinomycetota</taxon>
        <taxon>Actinomycetes</taxon>
        <taxon>Propionibacteriales</taxon>
        <taxon>Nocardioidaceae</taxon>
        <taxon>Nocardioides</taxon>
    </lineage>
</organism>
<name>A0ABP7ILD7_9ACTN</name>
<evidence type="ECO:0000256" key="2">
    <source>
        <dbReference type="SAM" id="Phobius"/>
    </source>
</evidence>
<sequence>MSVEQQLRDHFRDDPAEGVGGPDLESVLDRGRRRRRARVAGFAGAAGAAAAAVTVGAVVTASLVGGDAPPTVSVPDRGADPAAGSPDFVTGTDVDETIQQVVADHLPALGDAADVYPSDWFADGPIPDADFADATDWQAAYPVADGERALVLMGYPKPGEPTGCSVCHDETVPGGTLRTQVTRLQGSGEWLFMTSLLRDDGFTVGVIDYVTADRLAEAKQARSISDDDAATVVRDPRMHFDPPADPPTGP</sequence>
<accession>A0ABP7ILD7</accession>
<evidence type="ECO:0000256" key="1">
    <source>
        <dbReference type="SAM" id="MobiDB-lite"/>
    </source>
</evidence>
<reference evidence="4" key="1">
    <citation type="journal article" date="2019" name="Int. J. Syst. Evol. Microbiol.">
        <title>The Global Catalogue of Microorganisms (GCM) 10K type strain sequencing project: providing services to taxonomists for standard genome sequencing and annotation.</title>
        <authorList>
            <consortium name="The Broad Institute Genomics Platform"/>
            <consortium name="The Broad Institute Genome Sequencing Center for Infectious Disease"/>
            <person name="Wu L."/>
            <person name="Ma J."/>
        </authorList>
    </citation>
    <scope>NUCLEOTIDE SEQUENCE [LARGE SCALE GENOMIC DNA]</scope>
    <source>
        <strain evidence="4">JCM 16953</strain>
    </source>
</reference>